<evidence type="ECO:0000256" key="1">
    <source>
        <dbReference type="ARBA" id="ARBA00022448"/>
    </source>
</evidence>
<comment type="caution">
    <text evidence="6">The sequence shown here is derived from an EMBL/GenBank/DDBJ whole genome shotgun (WGS) entry which is preliminary data.</text>
</comment>
<dbReference type="Proteomes" id="UP000029999">
    <property type="component" value="Unassembled WGS sequence"/>
</dbReference>
<evidence type="ECO:0000259" key="5">
    <source>
        <dbReference type="Pfam" id="PF25975"/>
    </source>
</evidence>
<dbReference type="AlphaFoldDB" id="A0A0A0BIA0"/>
<dbReference type="STRING" id="392484.LP43_0097"/>
<feature type="domain" description="CzcB-like C-terminal circularly permuted SH3-like" evidence="5">
    <location>
        <begin position="310"/>
        <end position="370"/>
    </location>
</feature>
<dbReference type="Gene3D" id="2.40.420.20">
    <property type="match status" value="1"/>
</dbReference>
<feature type="compositionally biased region" description="Basic and acidic residues" evidence="2">
    <location>
        <begin position="103"/>
        <end position="114"/>
    </location>
</feature>
<evidence type="ECO:0000259" key="4">
    <source>
        <dbReference type="Pfam" id="PF25973"/>
    </source>
</evidence>
<dbReference type="PANTHER" id="PTHR30097">
    <property type="entry name" value="CATION EFFLUX SYSTEM PROTEIN CUSB"/>
    <property type="match status" value="1"/>
</dbReference>
<dbReference type="Pfam" id="PF25975">
    <property type="entry name" value="CzcB_C"/>
    <property type="match status" value="1"/>
</dbReference>
<keyword evidence="1" id="KW-0813">Transport</keyword>
<feature type="domain" description="CzcB-like barrel-sandwich hybrid" evidence="4">
    <location>
        <begin position="157"/>
        <end position="228"/>
    </location>
</feature>
<dbReference type="EMBL" id="JRQD01000001">
    <property type="protein sequence ID" value="KGM07681.1"/>
    <property type="molecule type" value="Genomic_DNA"/>
</dbReference>
<dbReference type="GO" id="GO:0015679">
    <property type="term" value="P:plasma membrane copper ion transport"/>
    <property type="evidence" value="ECO:0007669"/>
    <property type="project" value="TreeGrafter"/>
</dbReference>
<evidence type="ECO:0000313" key="6">
    <source>
        <dbReference type="EMBL" id="KGM07681.1"/>
    </source>
</evidence>
<dbReference type="InterPro" id="IPR051909">
    <property type="entry name" value="MFP_Cation_Efflux"/>
</dbReference>
<feature type="signal peptide" evidence="3">
    <location>
        <begin position="1"/>
        <end position="37"/>
    </location>
</feature>
<sequence length="382" mass="42270">MYQNKMFEKRWINFSLNSSLSILSALLLIILASPVIAQNEHEHGDKQTEQHKSEDAHKHDSASESSMHKEDDSHSTDQHQHDEQTHNLTESQSEQTSPANANEDEHGHGHEGEDENHVEIDDEMARQQGLATAKALAGEVSLTTKLYGRIVLSPDQVSQVRARFPGRITRVNVNFGDEVKKGQLLASVESNNSLQSYNLHAPISGTITAKEASTGEVATDQALFTITNTNSLWAELKVFPEQASEIKAGQKVQLLNGDRKFESSIKQLLPNNQAQPYRIARVPIESTEATLFPGLLVEAQVIIQQETVDIRIPNSAIQRYEGSQVAFLKADGKYQVKPLNLGISDGRYSEVLSGLRQGDEIVVENSYLIKADLEKEGAAHAH</sequence>
<feature type="compositionally biased region" description="Polar residues" evidence="2">
    <location>
        <begin position="87"/>
        <end position="100"/>
    </location>
</feature>
<feature type="region of interest" description="Disordered" evidence="2">
    <location>
        <begin position="40"/>
        <end position="114"/>
    </location>
</feature>
<dbReference type="GO" id="GO:0060003">
    <property type="term" value="P:copper ion export"/>
    <property type="evidence" value="ECO:0007669"/>
    <property type="project" value="TreeGrafter"/>
</dbReference>
<dbReference type="RefSeq" id="WP_008290475.1">
    <property type="nucleotide sequence ID" value="NZ_JRQD01000001.1"/>
</dbReference>
<dbReference type="SUPFAM" id="SSF111369">
    <property type="entry name" value="HlyD-like secretion proteins"/>
    <property type="match status" value="1"/>
</dbReference>
<gene>
    <name evidence="6" type="ORF">LP43_0097</name>
</gene>
<dbReference type="GO" id="GO:0030313">
    <property type="term" value="C:cell envelope"/>
    <property type="evidence" value="ECO:0007669"/>
    <property type="project" value="TreeGrafter"/>
</dbReference>
<proteinExistence type="predicted"/>
<evidence type="ECO:0000256" key="2">
    <source>
        <dbReference type="SAM" id="MobiDB-lite"/>
    </source>
</evidence>
<feature type="compositionally biased region" description="Basic and acidic residues" evidence="2">
    <location>
        <begin position="40"/>
        <end position="85"/>
    </location>
</feature>
<dbReference type="CDD" id="cd06850">
    <property type="entry name" value="biotinyl_domain"/>
    <property type="match status" value="1"/>
</dbReference>
<keyword evidence="3" id="KW-0732">Signal</keyword>
<dbReference type="InterPro" id="IPR058649">
    <property type="entry name" value="CzcB_C"/>
</dbReference>
<name>A0A0A0BIA0_9GAMM</name>
<protein>
    <submittedName>
        <fullName evidence="6">Putative Co/Zn/Cd efflux system membrane fusion protein</fullName>
    </submittedName>
</protein>
<accession>A0A0A0BIA0</accession>
<evidence type="ECO:0000313" key="7">
    <source>
        <dbReference type="Proteomes" id="UP000029999"/>
    </source>
</evidence>
<evidence type="ECO:0000256" key="3">
    <source>
        <dbReference type="SAM" id="SignalP"/>
    </source>
</evidence>
<dbReference type="Gene3D" id="2.40.50.100">
    <property type="match status" value="1"/>
</dbReference>
<dbReference type="InterPro" id="IPR058647">
    <property type="entry name" value="BSH_CzcB-like"/>
</dbReference>
<organism evidence="6 7">
    <name type="scientific">Methylophaga thiooxydans</name>
    <dbReference type="NCBI Taxonomy" id="392484"/>
    <lineage>
        <taxon>Bacteria</taxon>
        <taxon>Pseudomonadati</taxon>
        <taxon>Pseudomonadota</taxon>
        <taxon>Gammaproteobacteria</taxon>
        <taxon>Thiotrichales</taxon>
        <taxon>Piscirickettsiaceae</taxon>
        <taxon>Methylophaga</taxon>
    </lineage>
</organism>
<dbReference type="PANTHER" id="PTHR30097:SF4">
    <property type="entry name" value="SLR6042 PROTEIN"/>
    <property type="match status" value="1"/>
</dbReference>
<dbReference type="Pfam" id="PF25973">
    <property type="entry name" value="BSH_CzcB"/>
    <property type="match status" value="1"/>
</dbReference>
<feature type="chain" id="PRO_5001959576" evidence="3">
    <location>
        <begin position="38"/>
        <end position="382"/>
    </location>
</feature>
<reference evidence="6 7" key="1">
    <citation type="submission" date="2014-09" db="EMBL/GenBank/DDBJ databases">
        <authorList>
            <person name="Grob C."/>
            <person name="Taubert M."/>
            <person name="Howat A.M."/>
            <person name="Burns O.J."/>
            <person name="Dixon J.L."/>
            <person name="Chen Y."/>
            <person name="Murrell J.C."/>
        </authorList>
    </citation>
    <scope>NUCLEOTIDE SEQUENCE [LARGE SCALE GENOMIC DNA]</scope>
    <source>
        <strain evidence="6">L4</strain>
    </source>
</reference>